<accession>A0A7X2T4A9</accession>
<feature type="binding site" evidence="4">
    <location>
        <position position="363"/>
    </location>
    <ligand>
        <name>S-adenosyl-L-methionine</name>
        <dbReference type="ChEBI" id="CHEBI:59789"/>
    </ligand>
</feature>
<feature type="active site" description="Nucleophile" evidence="4">
    <location>
        <position position="390"/>
    </location>
</feature>
<dbReference type="GO" id="GO:0070041">
    <property type="term" value="F:rRNA (uridine-C5-)-methyltransferase activity"/>
    <property type="evidence" value="ECO:0007669"/>
    <property type="project" value="TreeGrafter"/>
</dbReference>
<dbReference type="SUPFAM" id="SSF53335">
    <property type="entry name" value="S-adenosyl-L-methionine-dependent methyltransferases"/>
    <property type="match status" value="1"/>
</dbReference>
<dbReference type="PANTHER" id="PTHR11061">
    <property type="entry name" value="RNA M5U METHYLTRANSFERASE"/>
    <property type="match status" value="1"/>
</dbReference>
<dbReference type="PROSITE" id="PS01230">
    <property type="entry name" value="TRMA_1"/>
    <property type="match status" value="1"/>
</dbReference>
<dbReference type="PROSITE" id="PS51687">
    <property type="entry name" value="SAM_MT_RNA_M5U"/>
    <property type="match status" value="1"/>
</dbReference>
<dbReference type="GO" id="GO:0070475">
    <property type="term" value="P:rRNA base methylation"/>
    <property type="evidence" value="ECO:0007669"/>
    <property type="project" value="TreeGrafter"/>
</dbReference>
<dbReference type="InterPro" id="IPR010280">
    <property type="entry name" value="U5_MeTrfase_fam"/>
</dbReference>
<evidence type="ECO:0000256" key="1">
    <source>
        <dbReference type="ARBA" id="ARBA00022603"/>
    </source>
</evidence>
<evidence type="ECO:0000256" key="3">
    <source>
        <dbReference type="ARBA" id="ARBA00022691"/>
    </source>
</evidence>
<dbReference type="Pfam" id="PF05958">
    <property type="entry name" value="tRNA_U5-meth_tr"/>
    <property type="match status" value="1"/>
</dbReference>
<dbReference type="EC" id="2.1.1.190" evidence="7"/>
<gene>
    <name evidence="7" type="primary">rlmD</name>
    <name evidence="7" type="ORF">FYJ50_09260</name>
</gene>
<name>A0A7X2T4A9_9FIRM</name>
<keyword evidence="8" id="KW-1185">Reference proteome</keyword>
<dbReference type="Gene3D" id="2.40.50.1070">
    <property type="match status" value="1"/>
</dbReference>
<evidence type="ECO:0000256" key="2">
    <source>
        <dbReference type="ARBA" id="ARBA00022679"/>
    </source>
</evidence>
<dbReference type="InterPro" id="IPR029063">
    <property type="entry name" value="SAM-dependent_MTases_sf"/>
</dbReference>
<dbReference type="InterPro" id="IPR030390">
    <property type="entry name" value="MeTrfase_TrmA_AS"/>
</dbReference>
<comment type="similarity">
    <text evidence="4">Belongs to the class I-like SAM-binding methyltransferase superfamily. RNA M5U methyltransferase family.</text>
</comment>
<dbReference type="EMBL" id="VUMM01000025">
    <property type="protein sequence ID" value="MSS02270.1"/>
    <property type="molecule type" value="Genomic_DNA"/>
</dbReference>
<evidence type="ECO:0000259" key="6">
    <source>
        <dbReference type="PROSITE" id="PS50926"/>
    </source>
</evidence>
<feature type="active site" evidence="5">
    <location>
        <position position="390"/>
    </location>
</feature>
<dbReference type="Pfam" id="PF01938">
    <property type="entry name" value="TRAM"/>
    <property type="match status" value="1"/>
</dbReference>
<evidence type="ECO:0000256" key="4">
    <source>
        <dbReference type="PROSITE-ProRule" id="PRU01024"/>
    </source>
</evidence>
<feature type="binding site" evidence="4">
    <location>
        <position position="317"/>
    </location>
    <ligand>
        <name>S-adenosyl-L-methionine</name>
        <dbReference type="ChEBI" id="CHEBI:59789"/>
    </ligand>
</feature>
<dbReference type="Gene3D" id="3.40.50.150">
    <property type="entry name" value="Vaccinia Virus protein VP39"/>
    <property type="match status" value="1"/>
</dbReference>
<evidence type="ECO:0000313" key="8">
    <source>
        <dbReference type="Proteomes" id="UP000470082"/>
    </source>
</evidence>
<dbReference type="NCBIfam" id="TIGR00479">
    <property type="entry name" value="rumA"/>
    <property type="match status" value="1"/>
</dbReference>
<dbReference type="PANTHER" id="PTHR11061:SF30">
    <property type="entry name" value="TRNA (URACIL(54)-C(5))-METHYLTRANSFERASE"/>
    <property type="match status" value="1"/>
</dbReference>
<comment type="caution">
    <text evidence="7">The sequence shown here is derived from an EMBL/GenBank/DDBJ whole genome shotgun (WGS) entry which is preliminary data.</text>
</comment>
<dbReference type="SUPFAM" id="SSF50249">
    <property type="entry name" value="Nucleic acid-binding proteins"/>
    <property type="match status" value="1"/>
</dbReference>
<feature type="binding site" evidence="4">
    <location>
        <position position="267"/>
    </location>
    <ligand>
        <name>S-adenosyl-L-methionine</name>
        <dbReference type="ChEBI" id="CHEBI:59789"/>
    </ligand>
</feature>
<evidence type="ECO:0000313" key="7">
    <source>
        <dbReference type="EMBL" id="MSS02270.1"/>
    </source>
</evidence>
<dbReference type="RefSeq" id="WP_154461321.1">
    <property type="nucleotide sequence ID" value="NZ_JAQYTQ010000059.1"/>
</dbReference>
<evidence type="ECO:0000256" key="5">
    <source>
        <dbReference type="PROSITE-ProRule" id="PRU10015"/>
    </source>
</evidence>
<dbReference type="CDD" id="cd02440">
    <property type="entry name" value="AdoMet_MTases"/>
    <property type="match status" value="1"/>
</dbReference>
<protein>
    <submittedName>
        <fullName evidence="7">23S rRNA (Uracil(1939)-C(5))-methyltransferase RlmD</fullName>
        <ecNumber evidence="7">2.1.1.190</ecNumber>
    </submittedName>
</protein>
<keyword evidence="3 4" id="KW-0949">S-adenosyl-L-methionine</keyword>
<feature type="domain" description="TRAM" evidence="6">
    <location>
        <begin position="1"/>
        <end position="58"/>
    </location>
</feature>
<reference evidence="7 8" key="1">
    <citation type="submission" date="2019-08" db="EMBL/GenBank/DDBJ databases">
        <title>In-depth cultivation of the pig gut microbiome towards novel bacterial diversity and tailored functional studies.</title>
        <authorList>
            <person name="Wylensek D."/>
            <person name="Hitch T.C.A."/>
            <person name="Clavel T."/>
        </authorList>
    </citation>
    <scope>NUCLEOTIDE SEQUENCE [LARGE SCALE GENOMIC DNA]</scope>
    <source>
        <strain evidence="7 8">LKV-178-WT-2G</strain>
    </source>
</reference>
<dbReference type="InterPro" id="IPR002792">
    <property type="entry name" value="TRAM_dom"/>
</dbReference>
<dbReference type="InterPro" id="IPR012340">
    <property type="entry name" value="NA-bd_OB-fold"/>
</dbReference>
<dbReference type="Gene3D" id="2.40.50.140">
    <property type="entry name" value="Nucleic acid-binding proteins"/>
    <property type="match status" value="1"/>
</dbReference>
<keyword evidence="2 4" id="KW-0808">Transferase</keyword>
<dbReference type="Proteomes" id="UP000470082">
    <property type="component" value="Unassembled WGS sequence"/>
</dbReference>
<sequence>MKKNEEYIVTCIDENRMGSGIVKIENQVVFVPDLLKDEVCKIKIVKVKKNYAFGIILDLIQPSNYRIKPLCPYKTCGGCQYMNVDYVYQIEMKSRQMKELFHRNVKEEIQVLHTIESINPLYYRNKAQFPVQVKDGQILMGFYRKHSNDIVSCNECKIQSKEINNIYQWLQSHISIQQAKELRHIFIRASKNESQVVFIGRDDSKFQKLSNQLMDTFPKVTSILFNFNNRKDNVILGEEYKILSGRDFIIEECMGNKIQLHFKSFFQVNPIQMEILYQKAIELANLKKDERCIDLYSGTGTIALAISKYVKHVTGVEIVKEAVDNANKNKELNHITNCDFICQDATEFAHEHKNDNIDVLFVDPPRKGMTKQGIEDIVTLKPNRIVYISCNPDSLCRDLNVFDQNGYECQIIQPVDMFCYTTGIENIALLVKK</sequence>
<feature type="binding site" evidence="4">
    <location>
        <position position="296"/>
    </location>
    <ligand>
        <name>S-adenosyl-L-methionine</name>
        <dbReference type="ChEBI" id="CHEBI:59789"/>
    </ligand>
</feature>
<organism evidence="7 8">
    <name type="scientific">Floccifex porci</name>
    <dbReference type="NCBI Taxonomy" id="2606629"/>
    <lineage>
        <taxon>Bacteria</taxon>
        <taxon>Bacillati</taxon>
        <taxon>Bacillota</taxon>
        <taxon>Erysipelotrichia</taxon>
        <taxon>Erysipelotrichales</taxon>
        <taxon>Erysipelotrichaceae</taxon>
        <taxon>Floccifex</taxon>
    </lineage>
</organism>
<dbReference type="FunFam" id="3.40.50.150:FF:000009">
    <property type="entry name" value="23S rRNA (Uracil(1939)-C(5))-methyltransferase RlmD"/>
    <property type="match status" value="1"/>
</dbReference>
<dbReference type="PROSITE" id="PS50926">
    <property type="entry name" value="TRAM"/>
    <property type="match status" value="1"/>
</dbReference>
<dbReference type="AlphaFoldDB" id="A0A7X2T4A9"/>
<keyword evidence="1 4" id="KW-0489">Methyltransferase</keyword>
<proteinExistence type="inferred from homology"/>